<sequence>MMKLSTPRVLSMHLSTRALSARMSFRLKSTNFAEHTPSPPKLPKEQQEEFEKLQKLANSQAAIDEYNRQIREEGSTSSEISTASTGTDVGATAQYFKTIPEFEGDRNPVTGEVGGPKQEPLRHNDWSYNGRVTDF</sequence>
<evidence type="ECO:0000256" key="3">
    <source>
        <dbReference type="SAM" id="MobiDB-lite"/>
    </source>
</evidence>
<comment type="similarity">
    <text evidence="1">Belongs to the SDHAF4 family.</text>
</comment>
<feature type="region of interest" description="Disordered" evidence="3">
    <location>
        <begin position="71"/>
        <end position="135"/>
    </location>
</feature>
<evidence type="ECO:0000256" key="1">
    <source>
        <dbReference type="ARBA" id="ARBA00005701"/>
    </source>
</evidence>
<dbReference type="STRING" id="2163413.A0A4P6XIZ4"/>
<evidence type="ECO:0000256" key="2">
    <source>
        <dbReference type="ARBA" id="ARBA00022170"/>
    </source>
</evidence>
<dbReference type="GO" id="GO:0005739">
    <property type="term" value="C:mitochondrion"/>
    <property type="evidence" value="ECO:0007669"/>
    <property type="project" value="TreeGrafter"/>
</dbReference>
<dbReference type="AlphaFoldDB" id="A0A4P6XIZ4"/>
<dbReference type="Pfam" id="PF07896">
    <property type="entry name" value="DUF1674"/>
    <property type="match status" value="1"/>
</dbReference>
<dbReference type="Proteomes" id="UP000292447">
    <property type="component" value="Chromosome II"/>
</dbReference>
<accession>A0A4P6XIZ4</accession>
<proteinExistence type="inferred from homology"/>
<protein>
    <recommendedName>
        <fullName evidence="2">Succinate dehydrogenase assembly factor 4, mitochondrial</fullName>
    </recommendedName>
</protein>
<dbReference type="EMBL" id="CP034457">
    <property type="protein sequence ID" value="QBM87227.1"/>
    <property type="molecule type" value="Genomic_DNA"/>
</dbReference>
<dbReference type="PANTHER" id="PTHR28524:SF3">
    <property type="entry name" value="SUCCINATE DEHYDROGENASE ASSEMBLY FACTOR 4, MITOCHONDRIAL"/>
    <property type="match status" value="1"/>
</dbReference>
<reference evidence="5" key="1">
    <citation type="submission" date="2019-03" db="EMBL/GenBank/DDBJ databases">
        <title>Snf2 controls pulcherriminic acid biosynthesis and connects pigmentation and antifungal activity of the yeast Metschnikowia pulcherrima.</title>
        <authorList>
            <person name="Gore-Lloyd D."/>
            <person name="Sumann I."/>
            <person name="Brachmann A.O."/>
            <person name="Schneeberger K."/>
            <person name="Ortiz-Merino R.A."/>
            <person name="Moreno-Beltran M."/>
            <person name="Schlaefli M."/>
            <person name="Kirner P."/>
            <person name="Santos Kron A."/>
            <person name="Wolfe K.H."/>
            <person name="Piel J."/>
            <person name="Ahrens C.H."/>
            <person name="Henk D."/>
            <person name="Freimoser F.M."/>
        </authorList>
    </citation>
    <scope>NUCLEOTIDE SEQUENCE [LARGE SCALE GENOMIC DNA]</scope>
    <source>
        <strain evidence="5">APC 1.2</strain>
    </source>
</reference>
<dbReference type="GO" id="GO:0034553">
    <property type="term" value="P:mitochondrial respiratory chain complex II assembly"/>
    <property type="evidence" value="ECO:0007669"/>
    <property type="project" value="TreeGrafter"/>
</dbReference>
<dbReference type="PANTHER" id="PTHR28524">
    <property type="entry name" value="SUCCINATE DEHYDROGENASE ASSEMBLY FACTOR 4, MITOCHONDRIAL"/>
    <property type="match status" value="1"/>
</dbReference>
<evidence type="ECO:0000313" key="5">
    <source>
        <dbReference type="Proteomes" id="UP000292447"/>
    </source>
</evidence>
<name>A0A4P6XIZ4_9ASCO</name>
<keyword evidence="5" id="KW-1185">Reference proteome</keyword>
<feature type="compositionally biased region" description="Polar residues" evidence="3">
    <location>
        <begin position="75"/>
        <end position="87"/>
    </location>
</feature>
<gene>
    <name evidence="4" type="primary">MPUL0B04270</name>
    <name evidence="4" type="ORF">METSCH_B04270</name>
</gene>
<organism evidence="4 5">
    <name type="scientific">Metschnikowia aff. pulcherrima</name>
    <dbReference type="NCBI Taxonomy" id="2163413"/>
    <lineage>
        <taxon>Eukaryota</taxon>
        <taxon>Fungi</taxon>
        <taxon>Dikarya</taxon>
        <taxon>Ascomycota</taxon>
        <taxon>Saccharomycotina</taxon>
        <taxon>Pichiomycetes</taxon>
        <taxon>Metschnikowiaceae</taxon>
        <taxon>Metschnikowia</taxon>
    </lineage>
</organism>
<dbReference type="InterPro" id="IPR012875">
    <property type="entry name" value="SDHF4"/>
</dbReference>
<evidence type="ECO:0000313" key="4">
    <source>
        <dbReference type="EMBL" id="QBM87227.1"/>
    </source>
</evidence>